<keyword evidence="13" id="KW-1185">Reference proteome</keyword>
<evidence type="ECO:0000256" key="1">
    <source>
        <dbReference type="ARBA" id="ARBA00004141"/>
    </source>
</evidence>
<comment type="subunit">
    <text evidence="11">Monomer.</text>
</comment>
<dbReference type="PRINTS" id="PR00927">
    <property type="entry name" value="ADPTRNSLCASE"/>
</dbReference>
<evidence type="ECO:0000256" key="2">
    <source>
        <dbReference type="ARBA" id="ARBA00006375"/>
    </source>
</evidence>
<keyword evidence="5" id="KW-0677">Repeat</keyword>
<keyword evidence="3 10" id="KW-0813">Transport</keyword>
<dbReference type="PRINTS" id="PR00926">
    <property type="entry name" value="MITOCARRIER"/>
</dbReference>
<feature type="repeat" description="Solcar" evidence="9">
    <location>
        <begin position="294"/>
        <end position="386"/>
    </location>
</feature>
<evidence type="ECO:0000256" key="11">
    <source>
        <dbReference type="RuleBase" id="RU368008"/>
    </source>
</evidence>
<comment type="similarity">
    <text evidence="2 10">Belongs to the mitochondrial carrier (TC 2.A.29) family.</text>
</comment>
<proteinExistence type="inferred from homology"/>
<dbReference type="InterPro" id="IPR023395">
    <property type="entry name" value="MCP_dom_sf"/>
</dbReference>
<evidence type="ECO:0000256" key="4">
    <source>
        <dbReference type="ARBA" id="ARBA00022692"/>
    </source>
</evidence>
<evidence type="ECO:0000256" key="7">
    <source>
        <dbReference type="ARBA" id="ARBA00023136"/>
    </source>
</evidence>
<gene>
    <name evidence="12" type="ORF">CITCOLO1_LOCUS4253</name>
</gene>
<accession>A0ABP0XWM6</accession>
<sequence length="491" mass="53590">MEVALKRETLSPPEIFAFFQRDIVAAADSSQIPSRPLIFSKVYSSFFLLDPSFLSRSLLISPSDPSAVEAREGISDVVNCLLSSLGLLIFISRSRLQEEVAMADQVQHPTIYQKVAGQLSLQSRVASGFRSCDDGYRNPALYQRRASISNHTNAAFQYPAVRSCVATTDLSRVASTASPIFVAAPAEKGNFMIDFLMGGVSAAVSKTAAAPIERVKLLIQNQDEMIKSGRLSEPYKGIGDCFKRTIQDEGFGSLWRGNTANVIRYFPTQALNFAFKDYFKRLFNFKKDRDGYWKWFAGNLASGGAAGASSLLFVYSLDYARTRLANDAKAAKKGGERQFNGLVDVYRKTLQSDGIAGLYRGFNISCVGIIVYRGLYFGMYDSLKPVLLTGKMQDSFFASFALGWLITNGAGLASYPIDTVRRRMMMTSGEAVKYKSSLDAFSQILKNEGAKSLFKGAGANILRAVAGAGVLAGYDKLQVIVFGKKYGSGGA</sequence>
<comment type="caution">
    <text evidence="11">Lacks conserved residue(s) required for the propagation of feature annotation.</text>
</comment>
<feature type="transmembrane region" description="Helical" evidence="11">
    <location>
        <begin position="396"/>
        <end position="417"/>
    </location>
</feature>
<evidence type="ECO:0000256" key="6">
    <source>
        <dbReference type="ARBA" id="ARBA00022989"/>
    </source>
</evidence>
<evidence type="ECO:0000313" key="13">
    <source>
        <dbReference type="Proteomes" id="UP001642487"/>
    </source>
</evidence>
<keyword evidence="7 9" id="KW-0472">Membrane</keyword>
<protein>
    <recommendedName>
        <fullName evidence="11">ADP/ATP translocase</fullName>
    </recommendedName>
    <alternativeName>
        <fullName evidence="11">ADP,ATP carrier protein</fullName>
    </alternativeName>
</protein>
<dbReference type="PANTHER" id="PTHR45635:SF41">
    <property type="entry name" value="ADP,ATP CARRIER PROTEIN 1, MITOCHONDRIAL"/>
    <property type="match status" value="1"/>
</dbReference>
<evidence type="ECO:0000256" key="9">
    <source>
        <dbReference type="PROSITE-ProRule" id="PRU00282"/>
    </source>
</evidence>
<dbReference type="InterPro" id="IPR002113">
    <property type="entry name" value="ADT_euk_type"/>
</dbReference>
<feature type="transmembrane region" description="Helical" evidence="11">
    <location>
        <begin position="292"/>
        <end position="315"/>
    </location>
</feature>
<evidence type="ECO:0000256" key="3">
    <source>
        <dbReference type="ARBA" id="ARBA00022448"/>
    </source>
</evidence>
<evidence type="ECO:0000256" key="5">
    <source>
        <dbReference type="ARBA" id="ARBA00022737"/>
    </source>
</evidence>
<dbReference type="PROSITE" id="PS50920">
    <property type="entry name" value="SOLCAR"/>
    <property type="match status" value="3"/>
</dbReference>
<dbReference type="EMBL" id="OZ021745">
    <property type="protein sequence ID" value="CAK9312559.1"/>
    <property type="molecule type" value="Genomic_DNA"/>
</dbReference>
<feature type="repeat" description="Solcar" evidence="9">
    <location>
        <begin position="189"/>
        <end position="282"/>
    </location>
</feature>
<comment type="subcellular location">
    <subcellularLocation>
        <location evidence="1 11">Membrane</location>
        <topology evidence="1 11">Multi-pass membrane protein</topology>
    </subcellularLocation>
</comment>
<dbReference type="SUPFAM" id="SSF103506">
    <property type="entry name" value="Mitochondrial carrier"/>
    <property type="match status" value="1"/>
</dbReference>
<dbReference type="InterPro" id="IPR018108">
    <property type="entry name" value="MCP_transmembrane"/>
</dbReference>
<dbReference type="PANTHER" id="PTHR45635">
    <property type="entry name" value="ADP,ATP CARRIER PROTEIN 1-RELATED-RELATED"/>
    <property type="match status" value="1"/>
</dbReference>
<feature type="transmembrane region" description="Helical" evidence="11">
    <location>
        <begin position="357"/>
        <end position="376"/>
    </location>
</feature>
<keyword evidence="6 11" id="KW-1133">Transmembrane helix</keyword>
<dbReference type="InterPro" id="IPR002067">
    <property type="entry name" value="MCP"/>
</dbReference>
<dbReference type="Proteomes" id="UP001642487">
    <property type="component" value="Chromosome 11"/>
</dbReference>
<evidence type="ECO:0000256" key="10">
    <source>
        <dbReference type="RuleBase" id="RU000488"/>
    </source>
</evidence>
<evidence type="ECO:0000256" key="8">
    <source>
        <dbReference type="ARBA" id="ARBA00024143"/>
    </source>
</evidence>
<evidence type="ECO:0000313" key="12">
    <source>
        <dbReference type="EMBL" id="CAK9312559.1"/>
    </source>
</evidence>
<comment type="function">
    <text evidence="11">Catalyzes the exchange of ADP and ATP across the membrane.</text>
</comment>
<feature type="repeat" description="Solcar" evidence="9">
    <location>
        <begin position="394"/>
        <end position="480"/>
    </location>
</feature>
<keyword evidence="4 9" id="KW-0812">Transmembrane</keyword>
<comment type="catalytic activity">
    <reaction evidence="8">
        <text>ADP(in) + ATP(out) = ADP(out) + ATP(in)</text>
        <dbReference type="Rhea" id="RHEA:34999"/>
        <dbReference type="ChEBI" id="CHEBI:30616"/>
        <dbReference type="ChEBI" id="CHEBI:456216"/>
    </reaction>
    <physiologicalReaction direction="left-to-right" evidence="8">
        <dbReference type="Rhea" id="RHEA:35000"/>
    </physiologicalReaction>
</comment>
<organism evidence="12 13">
    <name type="scientific">Citrullus colocynthis</name>
    <name type="common">colocynth</name>
    <dbReference type="NCBI Taxonomy" id="252529"/>
    <lineage>
        <taxon>Eukaryota</taxon>
        <taxon>Viridiplantae</taxon>
        <taxon>Streptophyta</taxon>
        <taxon>Embryophyta</taxon>
        <taxon>Tracheophyta</taxon>
        <taxon>Spermatophyta</taxon>
        <taxon>Magnoliopsida</taxon>
        <taxon>eudicotyledons</taxon>
        <taxon>Gunneridae</taxon>
        <taxon>Pentapetalae</taxon>
        <taxon>rosids</taxon>
        <taxon>fabids</taxon>
        <taxon>Cucurbitales</taxon>
        <taxon>Cucurbitaceae</taxon>
        <taxon>Benincaseae</taxon>
        <taxon>Citrullus</taxon>
    </lineage>
</organism>
<dbReference type="Pfam" id="PF00153">
    <property type="entry name" value="Mito_carr"/>
    <property type="match status" value="3"/>
</dbReference>
<reference evidence="12 13" key="1">
    <citation type="submission" date="2024-03" db="EMBL/GenBank/DDBJ databases">
        <authorList>
            <person name="Gkanogiannis A."/>
            <person name="Becerra Lopez-Lavalle L."/>
        </authorList>
    </citation>
    <scope>NUCLEOTIDE SEQUENCE [LARGE SCALE GENOMIC DNA]</scope>
</reference>
<name>A0ABP0XWM6_9ROSI</name>
<dbReference type="Gene3D" id="1.50.40.10">
    <property type="entry name" value="Mitochondrial carrier domain"/>
    <property type="match status" value="1"/>
</dbReference>